<dbReference type="InterPro" id="IPR002132">
    <property type="entry name" value="Ribosomal_uL5"/>
</dbReference>
<dbReference type="GO" id="GO:0005840">
    <property type="term" value="C:ribosome"/>
    <property type="evidence" value="ECO:0007669"/>
    <property type="project" value="UniProtKB-KW"/>
</dbReference>
<evidence type="ECO:0000256" key="3">
    <source>
        <dbReference type="ARBA" id="ARBA00023274"/>
    </source>
</evidence>
<comment type="subunit">
    <text evidence="5">Part of the 50S ribosomal subunit; part of the 5S rRNA/L5/L18/L25 subcomplex. Contacts the 5S rRNA and the P site tRNA. Forms a bridge to the 30S subunit in the 70S ribosome.</text>
</comment>
<evidence type="ECO:0000256" key="6">
    <source>
        <dbReference type="RuleBase" id="RU003930"/>
    </source>
</evidence>
<dbReference type="Gene3D" id="3.30.1440.10">
    <property type="match status" value="1"/>
</dbReference>
<keyword evidence="2 5" id="KW-0689">Ribosomal protein</keyword>
<dbReference type="GO" id="GO:1990904">
    <property type="term" value="C:ribonucleoprotein complex"/>
    <property type="evidence" value="ECO:0007669"/>
    <property type="project" value="UniProtKB-KW"/>
</dbReference>
<dbReference type="InterPro" id="IPR022803">
    <property type="entry name" value="Ribosomal_uL5_dom_sf"/>
</dbReference>
<keyword evidence="5" id="KW-0820">tRNA-binding</keyword>
<dbReference type="InterPro" id="IPR020930">
    <property type="entry name" value="Ribosomal_uL5_bac-type"/>
</dbReference>
<evidence type="ECO:0000259" key="7">
    <source>
        <dbReference type="Pfam" id="PF00281"/>
    </source>
</evidence>
<dbReference type="HAMAP" id="MF_01333_B">
    <property type="entry name" value="Ribosomal_uL5_B"/>
    <property type="match status" value="1"/>
</dbReference>
<evidence type="ECO:0000313" key="9">
    <source>
        <dbReference type="EMBL" id="OGZ37275.1"/>
    </source>
</evidence>
<reference evidence="9 10" key="1">
    <citation type="journal article" date="2016" name="Nat. Commun.">
        <title>Thousands of microbial genomes shed light on interconnected biogeochemical processes in an aquifer system.</title>
        <authorList>
            <person name="Anantharaman K."/>
            <person name="Brown C.T."/>
            <person name="Hug L.A."/>
            <person name="Sharon I."/>
            <person name="Castelle C.J."/>
            <person name="Probst A.J."/>
            <person name="Thomas B.C."/>
            <person name="Singh A."/>
            <person name="Wilkins M.J."/>
            <person name="Karaoz U."/>
            <person name="Brodie E.L."/>
            <person name="Williams K.H."/>
            <person name="Hubbard S.S."/>
            <person name="Banfield J.F."/>
        </authorList>
    </citation>
    <scope>NUCLEOTIDE SEQUENCE [LARGE SCALE GENOMIC DNA]</scope>
</reference>
<dbReference type="Pfam" id="PF00281">
    <property type="entry name" value="Ribosomal_L5"/>
    <property type="match status" value="1"/>
</dbReference>
<dbReference type="GO" id="GO:0003735">
    <property type="term" value="F:structural constituent of ribosome"/>
    <property type="evidence" value="ECO:0007669"/>
    <property type="project" value="InterPro"/>
</dbReference>
<keyword evidence="3 5" id="KW-0687">Ribonucleoprotein</keyword>
<dbReference type="NCBIfam" id="NF000585">
    <property type="entry name" value="PRK00010.1"/>
    <property type="match status" value="1"/>
</dbReference>
<dbReference type="FunFam" id="3.30.1440.10:FF:000001">
    <property type="entry name" value="50S ribosomal protein L5"/>
    <property type="match status" value="1"/>
</dbReference>
<dbReference type="EMBL" id="MHNB01000013">
    <property type="protein sequence ID" value="OGZ37275.1"/>
    <property type="molecule type" value="Genomic_DNA"/>
</dbReference>
<evidence type="ECO:0000313" key="10">
    <source>
        <dbReference type="Proteomes" id="UP000177061"/>
    </source>
</evidence>
<keyword evidence="5" id="KW-0699">rRNA-binding</keyword>
<gene>
    <name evidence="5" type="primary">rplE</name>
    <name evidence="9" type="ORF">A3J64_01425</name>
</gene>
<dbReference type="GO" id="GO:0000049">
    <property type="term" value="F:tRNA binding"/>
    <property type="evidence" value="ECO:0007669"/>
    <property type="project" value="UniProtKB-UniRule"/>
</dbReference>
<feature type="domain" description="Large ribosomal subunit protein uL5 C-terminal" evidence="8">
    <location>
        <begin position="85"/>
        <end position="176"/>
    </location>
</feature>
<dbReference type="GO" id="GO:0019843">
    <property type="term" value="F:rRNA binding"/>
    <property type="evidence" value="ECO:0007669"/>
    <property type="project" value="UniProtKB-UniRule"/>
</dbReference>
<dbReference type="PANTHER" id="PTHR11994">
    <property type="entry name" value="60S RIBOSOMAL PROTEIN L11-RELATED"/>
    <property type="match status" value="1"/>
</dbReference>
<dbReference type="InterPro" id="IPR031310">
    <property type="entry name" value="Ribosomal_uL5_N"/>
</dbReference>
<organism evidence="9 10">
    <name type="scientific">Candidatus Portnoybacteria bacterium RIFCSPHIGHO2_12_FULL_38_9</name>
    <dbReference type="NCBI Taxonomy" id="1801997"/>
    <lineage>
        <taxon>Bacteria</taxon>
        <taxon>Candidatus Portnoyibacteriota</taxon>
    </lineage>
</organism>
<sequence>MSRLQQKYRKEVIPAMKEKFGYRNDLAVPRIEKVVVNSGIGRVQNDQKAREEIAKDLALITGQKPAVRRAKKAIAAFKTRKGMIVGLMTTLRGERMYDFLERLISIALPRGRDFRGLKKESIDKNGNLTIGIKEKIIFPEISAESAKSIFGLEVCVKTTAKTKEEGRELLKLMGFPISSASR</sequence>
<accession>A0A1G2FGU2</accession>
<dbReference type="Pfam" id="PF00673">
    <property type="entry name" value="Ribosomal_L5_C"/>
    <property type="match status" value="1"/>
</dbReference>
<evidence type="ECO:0000256" key="2">
    <source>
        <dbReference type="ARBA" id="ARBA00022980"/>
    </source>
</evidence>
<evidence type="ECO:0000256" key="5">
    <source>
        <dbReference type="HAMAP-Rule" id="MF_01333"/>
    </source>
</evidence>
<comment type="similarity">
    <text evidence="1 5 6">Belongs to the universal ribosomal protein uL5 family.</text>
</comment>
<dbReference type="PIRSF" id="PIRSF002161">
    <property type="entry name" value="Ribosomal_L5"/>
    <property type="match status" value="1"/>
</dbReference>
<dbReference type="Proteomes" id="UP000177061">
    <property type="component" value="Unassembled WGS sequence"/>
</dbReference>
<name>A0A1G2FGU2_9BACT</name>
<evidence type="ECO:0000256" key="4">
    <source>
        <dbReference type="ARBA" id="ARBA00035245"/>
    </source>
</evidence>
<dbReference type="SUPFAM" id="SSF55282">
    <property type="entry name" value="RL5-like"/>
    <property type="match status" value="1"/>
</dbReference>
<comment type="caution">
    <text evidence="9">The sequence shown here is derived from an EMBL/GenBank/DDBJ whole genome shotgun (WGS) entry which is preliminary data.</text>
</comment>
<dbReference type="GO" id="GO:0006412">
    <property type="term" value="P:translation"/>
    <property type="evidence" value="ECO:0007669"/>
    <property type="project" value="UniProtKB-UniRule"/>
</dbReference>
<proteinExistence type="inferred from homology"/>
<keyword evidence="5" id="KW-0694">RNA-binding</keyword>
<feature type="domain" description="Large ribosomal subunit protein uL5 N-terminal" evidence="7">
    <location>
        <begin position="25"/>
        <end position="80"/>
    </location>
</feature>
<dbReference type="InterPro" id="IPR031309">
    <property type="entry name" value="Ribosomal_uL5_C"/>
</dbReference>
<evidence type="ECO:0000259" key="8">
    <source>
        <dbReference type="Pfam" id="PF00673"/>
    </source>
</evidence>
<evidence type="ECO:0000256" key="1">
    <source>
        <dbReference type="ARBA" id="ARBA00008553"/>
    </source>
</evidence>
<dbReference type="STRING" id="1801997.A3J64_01425"/>
<protein>
    <recommendedName>
        <fullName evidence="4 5">Large ribosomal subunit protein uL5</fullName>
    </recommendedName>
</protein>
<dbReference type="AlphaFoldDB" id="A0A1G2FGU2"/>
<comment type="function">
    <text evidence="5">This is 1 of the proteins that bind and probably mediate the attachment of the 5S RNA into the large ribosomal subunit, where it forms part of the central protuberance. In the 70S ribosome it contacts protein S13 of the 30S subunit (bridge B1b), connecting the 2 subunits; this bridge is implicated in subunit movement. Contacts the P site tRNA; the 5S rRNA and some of its associated proteins might help stabilize positioning of ribosome-bound tRNAs.</text>
</comment>